<gene>
    <name evidence="2" type="ORF">SAMN02910414_01240</name>
</gene>
<dbReference type="OrthoDB" id="2053637at2"/>
<evidence type="ECO:0000313" key="3">
    <source>
        <dbReference type="Proteomes" id="UP000183918"/>
    </source>
</evidence>
<dbReference type="STRING" id="1122142.SAMN02910414_01240"/>
<organism evidence="2 3">
    <name type="scientific">Lachnobacterium bovis DSM 14045</name>
    <dbReference type="NCBI Taxonomy" id="1122142"/>
    <lineage>
        <taxon>Bacteria</taxon>
        <taxon>Bacillati</taxon>
        <taxon>Bacillota</taxon>
        <taxon>Clostridia</taxon>
        <taxon>Lachnospirales</taxon>
        <taxon>Lachnospiraceae</taxon>
        <taxon>Lachnobacterium</taxon>
    </lineage>
</organism>
<dbReference type="RefSeq" id="WP_022750164.1">
    <property type="nucleotide sequence ID" value="NZ_FNPG01000013.1"/>
</dbReference>
<evidence type="ECO:0000256" key="1">
    <source>
        <dbReference type="SAM" id="Phobius"/>
    </source>
</evidence>
<evidence type="ECO:0000313" key="2">
    <source>
        <dbReference type="EMBL" id="SDY30882.1"/>
    </source>
</evidence>
<accession>A0A1H3IT27</accession>
<dbReference type="Proteomes" id="UP000183918">
    <property type="component" value="Unassembled WGS sequence"/>
</dbReference>
<dbReference type="EMBL" id="FNPG01000013">
    <property type="protein sequence ID" value="SDY30882.1"/>
    <property type="molecule type" value="Genomic_DNA"/>
</dbReference>
<feature type="transmembrane region" description="Helical" evidence="1">
    <location>
        <begin position="83"/>
        <end position="103"/>
    </location>
</feature>
<keyword evidence="1" id="KW-1133">Transmembrane helix</keyword>
<sequence>MNQKESEFLTKWRESSSITMFFSSIFVVFAITLISMTVSFLAMLFSSGDNGIRYCFFKTIYFEAITNADGDTSLAFGFTGSTFPILFFAGILFMFIFGTYFFAKKLLKYRQHLIETR</sequence>
<name>A0A1H3IT27_9FIRM</name>
<reference evidence="2 3" key="1">
    <citation type="submission" date="2016-10" db="EMBL/GenBank/DDBJ databases">
        <authorList>
            <person name="de Groot N.N."/>
        </authorList>
    </citation>
    <scope>NUCLEOTIDE SEQUENCE [LARGE SCALE GENOMIC DNA]</scope>
    <source>
        <strain evidence="2 3">DSM 14045</strain>
    </source>
</reference>
<keyword evidence="1" id="KW-0472">Membrane</keyword>
<proteinExistence type="predicted"/>
<keyword evidence="3" id="KW-1185">Reference proteome</keyword>
<dbReference type="AlphaFoldDB" id="A0A1H3IT27"/>
<feature type="transmembrane region" description="Helical" evidence="1">
    <location>
        <begin position="21"/>
        <end position="45"/>
    </location>
</feature>
<keyword evidence="1" id="KW-0812">Transmembrane</keyword>
<protein>
    <submittedName>
        <fullName evidence="2">Uncharacterized protein</fullName>
    </submittedName>
</protein>